<sequence length="441" mass="46045">MTNNFYEFLKLNSRQGLQILTSVVLLGSYAHGQQGSQGNTTIFGGAQMSFFANHDFVAGGGGAQPGVILTERQAGNFGILNFVGDNLTSTGASDAAYVDGYVRKYGSGQFVFPVGDNGSLGPFAASGDGTMGAYFRADPNTAVTSNLFTGSDYAALPNGGPFPTSSMGTNVEVVSTVEYWDIDGAAATPLTLTWDASSAIASLTGGQISKLTIAGWDGTSWVAIPSRVDAASVLGGNSDLNAGSITTVSPLAPDTYTAYTFASLVVPLPVTLTRFTATAETGTVLLSWSTTEEKGSDRFEIERSNDGKVWAAIGSVASRGESKVLVDYQFTDVKPAAGTNLYRLRMVDTDGTYAFSSIREVKIKGVMAIAYPNPVAERLLIPAHGQVKQATLTSLSGMRVLSRSSVSADGLDVRGLAPGIYTLSLTLLDGTISTQKVAVSR</sequence>
<accession>A0AAU8FK91</accession>
<dbReference type="NCBIfam" id="TIGR04183">
    <property type="entry name" value="Por_Secre_tail"/>
    <property type="match status" value="1"/>
</dbReference>
<dbReference type="AlphaFoldDB" id="A0AAU8FK91"/>
<dbReference type="InterPro" id="IPR026444">
    <property type="entry name" value="Secre_tail"/>
</dbReference>
<dbReference type="RefSeq" id="WP_353719498.1">
    <property type="nucleotide sequence ID" value="NZ_CP159289.1"/>
</dbReference>
<gene>
    <name evidence="1" type="ORF">ABV298_28335</name>
</gene>
<organism evidence="1">
    <name type="scientific">Dyadobacter sp. 676</name>
    <dbReference type="NCBI Taxonomy" id="3088362"/>
    <lineage>
        <taxon>Bacteria</taxon>
        <taxon>Pseudomonadati</taxon>
        <taxon>Bacteroidota</taxon>
        <taxon>Cytophagia</taxon>
        <taxon>Cytophagales</taxon>
        <taxon>Spirosomataceae</taxon>
        <taxon>Dyadobacter</taxon>
    </lineage>
</organism>
<dbReference type="EMBL" id="CP159289">
    <property type="protein sequence ID" value="XCH24175.1"/>
    <property type="molecule type" value="Genomic_DNA"/>
</dbReference>
<proteinExistence type="predicted"/>
<dbReference type="Gene3D" id="2.60.40.10">
    <property type="entry name" value="Immunoglobulins"/>
    <property type="match status" value="1"/>
</dbReference>
<name>A0AAU8FK91_9BACT</name>
<evidence type="ECO:0000313" key="1">
    <source>
        <dbReference type="EMBL" id="XCH24175.1"/>
    </source>
</evidence>
<protein>
    <submittedName>
        <fullName evidence="1">T9SS type A sorting domain-containing protein</fullName>
    </submittedName>
</protein>
<reference evidence="1" key="1">
    <citation type="submission" date="2024-06" db="EMBL/GenBank/DDBJ databases">
        <title>Sequencing and assembly of the genome of Dyadobacter sp. strain 676, a symbiont of Cyamopsis tetragonoloba.</title>
        <authorList>
            <person name="Guro P."/>
            <person name="Sazanova A."/>
            <person name="Kuznetsova I."/>
            <person name="Belimov A."/>
            <person name="Safronova V."/>
        </authorList>
    </citation>
    <scope>NUCLEOTIDE SEQUENCE</scope>
    <source>
        <strain evidence="1">676</strain>
    </source>
</reference>
<dbReference type="InterPro" id="IPR013783">
    <property type="entry name" value="Ig-like_fold"/>
</dbReference>